<dbReference type="Pfam" id="PF13793">
    <property type="entry name" value="Pribosyltran_N"/>
    <property type="match status" value="1"/>
</dbReference>
<dbReference type="KEGG" id="ips:CfP315_0809"/>
<dbReference type="InterPro" id="IPR000836">
    <property type="entry name" value="PRTase_dom"/>
</dbReference>
<dbReference type="InterPro" id="IPR029057">
    <property type="entry name" value="PRTase-like"/>
</dbReference>
<comment type="catalytic activity">
    <reaction evidence="9">
        <text>D-ribose 5-phosphate + ATP = 5-phospho-alpha-D-ribose 1-diphosphate + AMP + H(+)</text>
        <dbReference type="Rhea" id="RHEA:15609"/>
        <dbReference type="ChEBI" id="CHEBI:15378"/>
        <dbReference type="ChEBI" id="CHEBI:30616"/>
        <dbReference type="ChEBI" id="CHEBI:58017"/>
        <dbReference type="ChEBI" id="CHEBI:78346"/>
        <dbReference type="ChEBI" id="CHEBI:456215"/>
        <dbReference type="EC" id="2.7.6.1"/>
    </reaction>
</comment>
<dbReference type="NCBIfam" id="TIGR01251">
    <property type="entry name" value="ribP_PPkin"/>
    <property type="match status" value="1"/>
</dbReference>
<dbReference type="SMART" id="SM01400">
    <property type="entry name" value="Pribosyltran_N"/>
    <property type="match status" value="1"/>
</dbReference>
<keyword evidence="6" id="KW-0418">Kinase</keyword>
<dbReference type="GO" id="GO:0005524">
    <property type="term" value="F:ATP binding"/>
    <property type="evidence" value="ECO:0007669"/>
    <property type="project" value="UniProtKB-KW"/>
</dbReference>
<evidence type="ECO:0000256" key="4">
    <source>
        <dbReference type="ARBA" id="ARBA00022727"/>
    </source>
</evidence>
<evidence type="ECO:0000256" key="6">
    <source>
        <dbReference type="ARBA" id="ARBA00022777"/>
    </source>
</evidence>
<dbReference type="EMBL" id="AP027924">
    <property type="protein sequence ID" value="BED92206.1"/>
    <property type="molecule type" value="Genomic_DNA"/>
</dbReference>
<dbReference type="CDD" id="cd06223">
    <property type="entry name" value="PRTases_typeI"/>
    <property type="match status" value="1"/>
</dbReference>
<evidence type="ECO:0000256" key="8">
    <source>
        <dbReference type="ARBA" id="ARBA00022842"/>
    </source>
</evidence>
<dbReference type="PANTHER" id="PTHR10210:SF41">
    <property type="entry name" value="RIBOSE-PHOSPHATE PYROPHOSPHOKINASE 1, CHLOROPLASTIC"/>
    <property type="match status" value="1"/>
</dbReference>
<evidence type="ECO:0000313" key="11">
    <source>
        <dbReference type="EMBL" id="BED92206.1"/>
    </source>
</evidence>
<dbReference type="InterPro" id="IPR005946">
    <property type="entry name" value="Rib-P_diPkinase"/>
</dbReference>
<evidence type="ECO:0000256" key="5">
    <source>
        <dbReference type="ARBA" id="ARBA00022741"/>
    </source>
</evidence>
<dbReference type="GO" id="GO:0004749">
    <property type="term" value="F:ribose phosphate diphosphokinase activity"/>
    <property type="evidence" value="ECO:0007669"/>
    <property type="project" value="UniProtKB-EC"/>
</dbReference>
<evidence type="ECO:0000256" key="2">
    <source>
        <dbReference type="ARBA" id="ARBA00022679"/>
    </source>
</evidence>
<dbReference type="PANTHER" id="PTHR10210">
    <property type="entry name" value="RIBOSE-PHOSPHATE DIPHOSPHOKINASE FAMILY MEMBER"/>
    <property type="match status" value="1"/>
</dbReference>
<feature type="domain" description="Ribose-phosphate pyrophosphokinase N-terminal" evidence="10">
    <location>
        <begin position="4"/>
        <end position="119"/>
    </location>
</feature>
<proteinExistence type="predicted"/>
<dbReference type="GO" id="GO:0016301">
    <property type="term" value="F:kinase activity"/>
    <property type="evidence" value="ECO:0007669"/>
    <property type="project" value="UniProtKB-KW"/>
</dbReference>
<organism evidence="11">
    <name type="scientific">Candidatus Improbicoccus pseudotrichonymphae</name>
    <dbReference type="NCBI Taxonomy" id="3033792"/>
    <lineage>
        <taxon>Bacteria</taxon>
        <taxon>Bacillati</taxon>
        <taxon>Bacillota</taxon>
        <taxon>Clostridia</taxon>
        <taxon>Candidatus Improbicoccus</taxon>
    </lineage>
</organism>
<keyword evidence="7" id="KW-0067">ATP-binding</keyword>
<gene>
    <name evidence="11" type="ORF">CfP315_0809</name>
</gene>
<evidence type="ECO:0000256" key="7">
    <source>
        <dbReference type="ARBA" id="ARBA00022840"/>
    </source>
</evidence>
<dbReference type="GO" id="GO:0005737">
    <property type="term" value="C:cytoplasm"/>
    <property type="evidence" value="ECO:0007669"/>
    <property type="project" value="TreeGrafter"/>
</dbReference>
<keyword evidence="8" id="KW-0460">Magnesium</keyword>
<dbReference type="SUPFAM" id="SSF53271">
    <property type="entry name" value="PRTase-like"/>
    <property type="match status" value="2"/>
</dbReference>
<dbReference type="AlphaFoldDB" id="A0AA48HVJ4"/>
<evidence type="ECO:0000256" key="9">
    <source>
        <dbReference type="ARBA" id="ARBA00049535"/>
    </source>
</evidence>
<dbReference type="InterPro" id="IPR029099">
    <property type="entry name" value="Pribosyltran_N"/>
</dbReference>
<dbReference type="Pfam" id="PF14572">
    <property type="entry name" value="Pribosyl_synth"/>
    <property type="match status" value="1"/>
</dbReference>
<sequence>MSNIKIFSGNSNLQLANSLCLQLGVRLSKCDLGKFSDGEISLVINENVKNFECYIVQSTSNPVNDNLMEALILSNALRSNGASKITMILPYFGYSRQDKKTKIEPITSRLVANLIEKAGVNEIITVDIHALQILGYFNISSINIDSSNIFCKYIKEKLIFDEKEFVLVSPDCGAIKKTRNLFNLLGCQNNNIVIVDKYRKRANVSEVMNIVGDVKNKKVIMLDDIIDTAGTICNAANALIEKGASEVNVCASHAVLSGNAIERIKNSCIKKFVFLNTVFMPREKKLENFDIIDISGEFSKLIVV</sequence>
<evidence type="ECO:0000256" key="3">
    <source>
        <dbReference type="ARBA" id="ARBA00022723"/>
    </source>
</evidence>
<evidence type="ECO:0000256" key="1">
    <source>
        <dbReference type="ARBA" id="ARBA00013247"/>
    </source>
</evidence>
<dbReference type="GO" id="GO:0006164">
    <property type="term" value="P:purine nucleotide biosynthetic process"/>
    <property type="evidence" value="ECO:0007669"/>
    <property type="project" value="TreeGrafter"/>
</dbReference>
<dbReference type="GO" id="GO:0000287">
    <property type="term" value="F:magnesium ion binding"/>
    <property type="evidence" value="ECO:0007669"/>
    <property type="project" value="InterPro"/>
</dbReference>
<keyword evidence="2" id="KW-0808">Transferase</keyword>
<dbReference type="Proteomes" id="UP001337580">
    <property type="component" value="Chromosome"/>
</dbReference>
<keyword evidence="5" id="KW-0547">Nucleotide-binding</keyword>
<dbReference type="NCBIfam" id="NF002320">
    <property type="entry name" value="PRK01259.1"/>
    <property type="match status" value="1"/>
</dbReference>
<dbReference type="GO" id="GO:0002189">
    <property type="term" value="C:ribose phosphate diphosphokinase complex"/>
    <property type="evidence" value="ECO:0007669"/>
    <property type="project" value="TreeGrafter"/>
</dbReference>
<protein>
    <recommendedName>
        <fullName evidence="1">ribose-phosphate diphosphokinase</fullName>
        <ecNumber evidence="1">2.7.6.1</ecNumber>
    </recommendedName>
</protein>
<dbReference type="FunFam" id="3.40.50.2020:FF:000007">
    <property type="entry name" value="Ribose-phosphate pyrophosphokinase"/>
    <property type="match status" value="1"/>
</dbReference>
<keyword evidence="4" id="KW-0545">Nucleotide biosynthesis</keyword>
<reference evidence="11" key="1">
    <citation type="journal article" date="2023" name="ISME J.">
        <title>Emergence of putative energy parasites within Clostridia revealed by genome analysis of a novel endosymbiotic clade.</title>
        <authorList>
            <person name="Takahashi K."/>
            <person name="Kuwahara H."/>
            <person name="Horikawa Y."/>
            <person name="Izawa K."/>
            <person name="Kato D."/>
            <person name="Inagaki T."/>
            <person name="Yuki M."/>
            <person name="Ohkuma M."/>
            <person name="Hongoh Y."/>
        </authorList>
    </citation>
    <scope>NUCLEOTIDE SEQUENCE</scope>
    <source>
        <strain evidence="11">CfP3-15</strain>
    </source>
</reference>
<dbReference type="Gene3D" id="3.40.50.2020">
    <property type="match status" value="2"/>
</dbReference>
<keyword evidence="3" id="KW-0479">Metal-binding</keyword>
<accession>A0AA48HVJ4</accession>
<dbReference type="EC" id="2.7.6.1" evidence="1"/>
<name>A0AA48HVJ4_9FIRM</name>
<dbReference type="GO" id="GO:0006015">
    <property type="term" value="P:5-phosphoribose 1-diphosphate biosynthetic process"/>
    <property type="evidence" value="ECO:0007669"/>
    <property type="project" value="TreeGrafter"/>
</dbReference>
<evidence type="ECO:0000259" key="10">
    <source>
        <dbReference type="Pfam" id="PF13793"/>
    </source>
</evidence>